<evidence type="ECO:0000313" key="15">
    <source>
        <dbReference type="Proteomes" id="UP000001312"/>
    </source>
</evidence>
<feature type="active site" evidence="10 11">
    <location>
        <position position="215"/>
    </location>
</feature>
<dbReference type="HOGENOM" id="CLU_006072_3_1_1"/>
<gene>
    <name evidence="14" type="ORF">SS1G_07272</name>
</gene>
<dbReference type="GO" id="GO:0004198">
    <property type="term" value="F:calcium-dependent cysteine-type endopeptidase activity"/>
    <property type="evidence" value="ECO:0007669"/>
    <property type="project" value="InterPro"/>
</dbReference>
<feature type="region of interest" description="Disordered" evidence="12">
    <location>
        <begin position="653"/>
        <end position="673"/>
    </location>
</feature>
<organism evidence="14 15">
    <name type="scientific">Sclerotinia sclerotiorum (strain ATCC 18683 / 1980 / Ss-1)</name>
    <name type="common">White mold</name>
    <name type="synonym">Whetzelinia sclerotiorum</name>
    <dbReference type="NCBI Taxonomy" id="665079"/>
    <lineage>
        <taxon>Eukaryota</taxon>
        <taxon>Fungi</taxon>
        <taxon>Dikarya</taxon>
        <taxon>Ascomycota</taxon>
        <taxon>Pezizomycotina</taxon>
        <taxon>Leotiomycetes</taxon>
        <taxon>Helotiales</taxon>
        <taxon>Sclerotiniaceae</taxon>
        <taxon>Sclerotinia</taxon>
    </lineage>
</organism>
<dbReference type="KEGG" id="ssl:SS1G_07272"/>
<evidence type="ECO:0000256" key="9">
    <source>
        <dbReference type="ARBA" id="ARBA00022833"/>
    </source>
</evidence>
<dbReference type="Proteomes" id="UP000001312">
    <property type="component" value="Unassembled WGS sequence"/>
</dbReference>
<proteinExistence type="inferred from homology"/>
<name>A7EPM3_SCLS1</name>
<keyword evidence="8 11" id="KW-0788">Thiol protease</keyword>
<dbReference type="OMA" id="HAYESYI"/>
<keyword evidence="4" id="KW-0479">Metal-binding</keyword>
<dbReference type="eggNOG" id="KOG0045">
    <property type="taxonomic scope" value="Eukaryota"/>
</dbReference>
<evidence type="ECO:0000256" key="10">
    <source>
        <dbReference type="PIRSR" id="PIRSR622684-1"/>
    </source>
</evidence>
<accession>A7EPM3</accession>
<protein>
    <recommendedName>
        <fullName evidence="13">Calpain catalytic domain-containing protein</fullName>
    </recommendedName>
</protein>
<dbReference type="EMBL" id="CH476629">
    <property type="protein sequence ID" value="EDO04789.1"/>
    <property type="molecule type" value="Genomic_DNA"/>
</dbReference>
<dbReference type="GO" id="GO:0008270">
    <property type="term" value="F:zinc ion binding"/>
    <property type="evidence" value="ECO:0007669"/>
    <property type="project" value="UniProtKB-KW"/>
</dbReference>
<keyword evidence="6" id="KW-0863">Zinc-finger</keyword>
<evidence type="ECO:0000256" key="6">
    <source>
        <dbReference type="ARBA" id="ARBA00022771"/>
    </source>
</evidence>
<reference evidence="15" key="1">
    <citation type="journal article" date="2011" name="PLoS Genet.">
        <title>Genomic analysis of the necrotrophic fungal pathogens Sclerotinia sclerotiorum and Botrytis cinerea.</title>
        <authorList>
            <person name="Amselem J."/>
            <person name="Cuomo C.A."/>
            <person name="van Kan J.A."/>
            <person name="Viaud M."/>
            <person name="Benito E.P."/>
            <person name="Couloux A."/>
            <person name="Coutinho P.M."/>
            <person name="de Vries R.P."/>
            <person name="Dyer P.S."/>
            <person name="Fillinger S."/>
            <person name="Fournier E."/>
            <person name="Gout L."/>
            <person name="Hahn M."/>
            <person name="Kohn L."/>
            <person name="Lapalu N."/>
            <person name="Plummer K.M."/>
            <person name="Pradier J.M."/>
            <person name="Quevillon E."/>
            <person name="Sharon A."/>
            <person name="Simon A."/>
            <person name="ten Have A."/>
            <person name="Tudzynski B."/>
            <person name="Tudzynski P."/>
            <person name="Wincker P."/>
            <person name="Andrew M."/>
            <person name="Anthouard V."/>
            <person name="Beever R.E."/>
            <person name="Beffa R."/>
            <person name="Benoit I."/>
            <person name="Bouzid O."/>
            <person name="Brault B."/>
            <person name="Chen Z."/>
            <person name="Choquer M."/>
            <person name="Collemare J."/>
            <person name="Cotton P."/>
            <person name="Danchin E.G."/>
            <person name="Da Silva C."/>
            <person name="Gautier A."/>
            <person name="Giraud C."/>
            <person name="Giraud T."/>
            <person name="Gonzalez C."/>
            <person name="Grossetete S."/>
            <person name="Guldener U."/>
            <person name="Henrissat B."/>
            <person name="Howlett B.J."/>
            <person name="Kodira C."/>
            <person name="Kretschmer M."/>
            <person name="Lappartient A."/>
            <person name="Leroch M."/>
            <person name="Levis C."/>
            <person name="Mauceli E."/>
            <person name="Neuveglise C."/>
            <person name="Oeser B."/>
            <person name="Pearson M."/>
            <person name="Poulain J."/>
            <person name="Poussereau N."/>
            <person name="Quesneville H."/>
            <person name="Rascle C."/>
            <person name="Schumacher J."/>
            <person name="Segurens B."/>
            <person name="Sexton A."/>
            <person name="Silva E."/>
            <person name="Sirven C."/>
            <person name="Soanes D.M."/>
            <person name="Talbot N.J."/>
            <person name="Templeton M."/>
            <person name="Yandava C."/>
            <person name="Yarden O."/>
            <person name="Zeng Q."/>
            <person name="Rollins J.A."/>
            <person name="Lebrun M.H."/>
            <person name="Dickman M."/>
        </authorList>
    </citation>
    <scope>NUCLEOTIDE SEQUENCE [LARGE SCALE GENOMIC DNA]</scope>
    <source>
        <strain evidence="15">ATCC 18683 / 1980 / Ss-1</strain>
    </source>
</reference>
<evidence type="ECO:0000256" key="2">
    <source>
        <dbReference type="ARBA" id="ARBA00022553"/>
    </source>
</evidence>
<sequence length="803" mass="91662">MTKARSFDVGAIQLRCPNSWDDVLTKITTQKSMTAVTSTSSTQKALNTFWKNKLTSDEIITQSPNVLPKHIYKRLAGQQKSKDNISGCSVNTSYDAAVKECQAKVAAIVAECRRNNIKYTDNDFDLDDMDYCLKPLTVTVPGTLNGEEHTQTGPPKKTNNVKTVITRTGIVKLTAAEVRGPACAKRVGDIFENPKFFIEHEAHVQDIRQGSEGDCWFISSLACLTIDEAFPRLINKLCPEKARNEEIGVYGFVFYRDGEWVSEIIDDKLYLTNPDYDDCDDDRRSVWDRSHGRLDPEFSRTEYKKAFQTGSNALFFGSCADPNETWLPLIEKAFAKVHGDFDSINGGWPGEGVEDLTGGVTTKLISSDILDKDNFWTQGLLKVGNEFIFNAGTRNYTHPDLEELGRQGIEDDHAYSVLRAVEYQGNRLCLLKNPWGETEWNGPWSDGSKEWTREALDALNHKFGNEGIFWMPYEDFLSRYDEIWRTRLFHCDWLCWNVAQHWTTVNVPWSGDYNETFFHFTIFEPTTTVVVLSQLDNRYFGGFAGQYTYSLSFYLHSSGQKSHIVRGYSSGDRSATTEIFLEAGTYEVFLQITGYRDDTLPKVEDVVKQNWLSRRDKLIQIGLKHDMAYAKGTIDENFSKKNERMSLATSAILTPPITPPVTPSTPSSENAPEMDKHAWNASCIIGLKVYTYQTIATIGLGKATDTDEVETIENADEKGQAIRKILSTLDDTFSSNLHKMKIRTKKKSLKVKWKFHGRNWKEETGLCDEKKGGKRERKEKKRERKRERKEEKSREKRKRKRKL</sequence>
<dbReference type="InParanoid" id="A7EPM3"/>
<keyword evidence="5" id="KW-0677">Repeat</keyword>
<keyword evidence="9" id="KW-0862">Zinc</keyword>
<dbReference type="STRING" id="665079.A7EPM3"/>
<dbReference type="PROSITE" id="PS50203">
    <property type="entry name" value="CALPAIN_CAT"/>
    <property type="match status" value="1"/>
</dbReference>
<dbReference type="GO" id="GO:0006508">
    <property type="term" value="P:proteolysis"/>
    <property type="evidence" value="ECO:0007669"/>
    <property type="project" value="UniProtKB-KW"/>
</dbReference>
<keyword evidence="15" id="KW-1185">Reference proteome</keyword>
<dbReference type="InterPro" id="IPR001300">
    <property type="entry name" value="Peptidase_C2_calpain_cat"/>
</dbReference>
<dbReference type="PRINTS" id="PR00704">
    <property type="entry name" value="CALPAIN"/>
</dbReference>
<feature type="compositionally biased region" description="Basic residues" evidence="12">
    <location>
        <begin position="772"/>
        <end position="787"/>
    </location>
</feature>
<evidence type="ECO:0000256" key="8">
    <source>
        <dbReference type="ARBA" id="ARBA00022807"/>
    </source>
</evidence>
<dbReference type="Gene3D" id="3.90.70.10">
    <property type="entry name" value="Cysteine proteinases"/>
    <property type="match status" value="1"/>
</dbReference>
<evidence type="ECO:0000256" key="12">
    <source>
        <dbReference type="SAM" id="MobiDB-lite"/>
    </source>
</evidence>
<feature type="region of interest" description="Disordered" evidence="12">
    <location>
        <begin position="764"/>
        <end position="803"/>
    </location>
</feature>
<dbReference type="PANTHER" id="PTHR10183:SF425">
    <property type="entry name" value="CALPAIN-5"/>
    <property type="match status" value="1"/>
</dbReference>
<dbReference type="PANTHER" id="PTHR10183">
    <property type="entry name" value="CALPAIN"/>
    <property type="match status" value="1"/>
</dbReference>
<evidence type="ECO:0000256" key="1">
    <source>
        <dbReference type="ARBA" id="ARBA00007623"/>
    </source>
</evidence>
<feature type="domain" description="Calpain catalytic" evidence="13">
    <location>
        <begin position="185"/>
        <end position="489"/>
    </location>
</feature>
<evidence type="ECO:0000256" key="7">
    <source>
        <dbReference type="ARBA" id="ARBA00022801"/>
    </source>
</evidence>
<feature type="active site" evidence="10 11">
    <location>
        <position position="433"/>
    </location>
</feature>
<dbReference type="AlphaFoldDB" id="A7EPM3"/>
<dbReference type="InterPro" id="IPR022684">
    <property type="entry name" value="Calpain_cysteine_protease"/>
</dbReference>
<evidence type="ECO:0000259" key="13">
    <source>
        <dbReference type="PROSITE" id="PS50203"/>
    </source>
</evidence>
<keyword evidence="7 11" id="KW-0378">Hydrolase</keyword>
<dbReference type="GeneID" id="5487949"/>
<comment type="similarity">
    <text evidence="1">Belongs to the peptidase C2 family.</text>
</comment>
<evidence type="ECO:0000256" key="3">
    <source>
        <dbReference type="ARBA" id="ARBA00022670"/>
    </source>
</evidence>
<evidence type="ECO:0000256" key="5">
    <source>
        <dbReference type="ARBA" id="ARBA00022737"/>
    </source>
</evidence>
<feature type="active site" evidence="10 11">
    <location>
        <position position="413"/>
    </location>
</feature>
<evidence type="ECO:0000256" key="4">
    <source>
        <dbReference type="ARBA" id="ARBA00022723"/>
    </source>
</evidence>
<dbReference type="SUPFAM" id="SSF54001">
    <property type="entry name" value="Cysteine proteinases"/>
    <property type="match status" value="1"/>
</dbReference>
<dbReference type="InterPro" id="IPR038765">
    <property type="entry name" value="Papain-like_cys_pep_sf"/>
</dbReference>
<dbReference type="RefSeq" id="XP_001591826.1">
    <property type="nucleotide sequence ID" value="XM_001591776.1"/>
</dbReference>
<keyword evidence="2" id="KW-0597">Phosphoprotein</keyword>
<dbReference type="Pfam" id="PF00648">
    <property type="entry name" value="Peptidase_C2"/>
    <property type="match status" value="2"/>
</dbReference>
<keyword evidence="3 11" id="KW-0645">Protease</keyword>
<dbReference type="SMART" id="SM00230">
    <property type="entry name" value="CysPc"/>
    <property type="match status" value="1"/>
</dbReference>
<evidence type="ECO:0000256" key="11">
    <source>
        <dbReference type="PROSITE-ProRule" id="PRU00239"/>
    </source>
</evidence>
<evidence type="ECO:0000313" key="14">
    <source>
        <dbReference type="EMBL" id="EDO04789.1"/>
    </source>
</evidence>
<dbReference type="FunFam" id="3.90.70.10:FF:000010">
    <property type="entry name" value="Calpain 15"/>
    <property type="match status" value="1"/>
</dbReference>